<organism evidence="3 4">
    <name type="scientific">Hibiscus sabdariffa</name>
    <name type="common">roselle</name>
    <dbReference type="NCBI Taxonomy" id="183260"/>
    <lineage>
        <taxon>Eukaryota</taxon>
        <taxon>Viridiplantae</taxon>
        <taxon>Streptophyta</taxon>
        <taxon>Embryophyta</taxon>
        <taxon>Tracheophyta</taxon>
        <taxon>Spermatophyta</taxon>
        <taxon>Magnoliopsida</taxon>
        <taxon>eudicotyledons</taxon>
        <taxon>Gunneridae</taxon>
        <taxon>Pentapetalae</taxon>
        <taxon>rosids</taxon>
        <taxon>malvids</taxon>
        <taxon>Malvales</taxon>
        <taxon>Malvaceae</taxon>
        <taxon>Malvoideae</taxon>
        <taxon>Hibiscus</taxon>
    </lineage>
</organism>
<gene>
    <name evidence="3" type="ORF">V6N12_032960</name>
</gene>
<evidence type="ECO:0000259" key="1">
    <source>
        <dbReference type="Pfam" id="PF13456"/>
    </source>
</evidence>
<keyword evidence="4" id="KW-1185">Reference proteome</keyword>
<reference evidence="3 4" key="1">
    <citation type="journal article" date="2024" name="G3 (Bethesda)">
        <title>Genome assembly of Hibiscus sabdariffa L. provides insights into metabolisms of medicinal natural products.</title>
        <authorList>
            <person name="Kim T."/>
        </authorList>
    </citation>
    <scope>NUCLEOTIDE SEQUENCE [LARGE SCALE GENOMIC DNA]</scope>
    <source>
        <strain evidence="3">TK-2024</strain>
        <tissue evidence="3">Old leaves</tissue>
    </source>
</reference>
<dbReference type="Pfam" id="PF13966">
    <property type="entry name" value="zf-RVT"/>
    <property type="match status" value="1"/>
</dbReference>
<dbReference type="PANTHER" id="PTHR47074">
    <property type="entry name" value="BNAC02G40300D PROTEIN"/>
    <property type="match status" value="1"/>
</dbReference>
<dbReference type="EMBL" id="JBBPBM010000132">
    <property type="protein sequence ID" value="KAK8505002.1"/>
    <property type="molecule type" value="Genomic_DNA"/>
</dbReference>
<evidence type="ECO:0000313" key="3">
    <source>
        <dbReference type="EMBL" id="KAK8505002.1"/>
    </source>
</evidence>
<evidence type="ECO:0000313" key="4">
    <source>
        <dbReference type="Proteomes" id="UP001472677"/>
    </source>
</evidence>
<dbReference type="Proteomes" id="UP001472677">
    <property type="component" value="Unassembled WGS sequence"/>
</dbReference>
<comment type="caution">
    <text evidence="3">The sequence shown here is derived from an EMBL/GenBank/DDBJ whole genome shotgun (WGS) entry which is preliminary data.</text>
</comment>
<dbReference type="InterPro" id="IPR036397">
    <property type="entry name" value="RNaseH_sf"/>
</dbReference>
<protein>
    <recommendedName>
        <fullName evidence="5">Reverse transcriptase zinc-binding domain-containing protein</fullName>
    </recommendedName>
</protein>
<dbReference type="Gene3D" id="3.30.420.10">
    <property type="entry name" value="Ribonuclease H-like superfamily/Ribonuclease H"/>
    <property type="match status" value="1"/>
</dbReference>
<dbReference type="InterPro" id="IPR002156">
    <property type="entry name" value="RNaseH_domain"/>
</dbReference>
<accession>A0ABR2BDR7</accession>
<feature type="domain" description="RNase H type-1" evidence="1">
    <location>
        <begin position="388"/>
        <end position="487"/>
    </location>
</feature>
<name>A0ABR2BDR7_9ROSI</name>
<sequence length="504" mass="55954">MEVLRTVAQQQQQARGAGVTVIKRQPCLLNSNTVLRGVTYGHNSTFLPKSLLSSDSLMGCRNNGKKRNHIAEIIDQDGNVVSSLDGVLATTSAFFSDLFKASTVRDTDSIFDKVRRCISTEQNNALIAPFAAEEVTAALRTMPPLKAPGLDESNTWNYALLQSIFPQDIADCIQCIPLASSKPRDELIWRYENTGTYSPKNGYKLLLELNLTQYPRFSEAYTSLLSSFYTTLWDLSMPAKCKIFIWRLMHNFLPTFANLQHHKLPVRNTCRLCEASADTIDHLVFSCPVSLGLLDLVGLPLAPASQQLNFAEIFATWFMQVSKKQQTLIVITYWALWYARNAIVHDGSACSTVKVSTFILVFHLELDSLADVSDPTLKVKDVKWFPPDGLIVAACSYPHSGVADVFIAEALACKTTVSFTIDLGFRLVQFEGGSLSVIKKLNSDIPDKSVISPIISDTKGASKNFELLTFSYVSRKGNEPAHELAKLGLHTVSLDTGLRRCRRR</sequence>
<evidence type="ECO:0008006" key="5">
    <source>
        <dbReference type="Google" id="ProtNLM"/>
    </source>
</evidence>
<proteinExistence type="predicted"/>
<dbReference type="InterPro" id="IPR044730">
    <property type="entry name" value="RNase_H-like_dom_plant"/>
</dbReference>
<dbReference type="InterPro" id="IPR052929">
    <property type="entry name" value="RNase_H-like_EbsB-rel"/>
</dbReference>
<dbReference type="PANTHER" id="PTHR47074:SF61">
    <property type="entry name" value="RNASE H TYPE-1 DOMAIN-CONTAINING PROTEIN"/>
    <property type="match status" value="1"/>
</dbReference>
<dbReference type="Pfam" id="PF13456">
    <property type="entry name" value="RVT_3"/>
    <property type="match status" value="1"/>
</dbReference>
<dbReference type="CDD" id="cd06222">
    <property type="entry name" value="RNase_H_like"/>
    <property type="match status" value="1"/>
</dbReference>
<dbReference type="InterPro" id="IPR026960">
    <property type="entry name" value="RVT-Znf"/>
</dbReference>
<feature type="domain" description="Reverse transcriptase zinc-binding" evidence="2">
    <location>
        <begin position="227"/>
        <end position="290"/>
    </location>
</feature>
<evidence type="ECO:0000259" key="2">
    <source>
        <dbReference type="Pfam" id="PF13966"/>
    </source>
</evidence>